<feature type="transmembrane region" description="Helical" evidence="6">
    <location>
        <begin position="175"/>
        <end position="194"/>
    </location>
</feature>
<keyword evidence="2" id="KW-0813">Transport</keyword>
<dbReference type="GO" id="GO:0022857">
    <property type="term" value="F:transmembrane transporter activity"/>
    <property type="evidence" value="ECO:0007669"/>
    <property type="project" value="InterPro"/>
</dbReference>
<feature type="transmembrane region" description="Helical" evidence="6">
    <location>
        <begin position="145"/>
        <end position="163"/>
    </location>
</feature>
<evidence type="ECO:0000256" key="2">
    <source>
        <dbReference type="ARBA" id="ARBA00022448"/>
    </source>
</evidence>
<evidence type="ECO:0000256" key="5">
    <source>
        <dbReference type="ARBA" id="ARBA00023136"/>
    </source>
</evidence>
<dbReference type="SUPFAM" id="SSF103473">
    <property type="entry name" value="MFS general substrate transporter"/>
    <property type="match status" value="1"/>
</dbReference>
<dbReference type="PANTHER" id="PTHR23505:SF79">
    <property type="entry name" value="PROTEIN SPINSTER"/>
    <property type="match status" value="1"/>
</dbReference>
<feature type="transmembrane region" description="Helical" evidence="6">
    <location>
        <begin position="361"/>
        <end position="382"/>
    </location>
</feature>
<dbReference type="GO" id="GO:0016020">
    <property type="term" value="C:membrane"/>
    <property type="evidence" value="ECO:0007669"/>
    <property type="project" value="UniProtKB-SubCell"/>
</dbReference>
<evidence type="ECO:0000313" key="9">
    <source>
        <dbReference type="Proteomes" id="UP000594459"/>
    </source>
</evidence>
<evidence type="ECO:0000256" key="6">
    <source>
        <dbReference type="SAM" id="Phobius"/>
    </source>
</evidence>
<feature type="transmembrane region" description="Helical" evidence="6">
    <location>
        <begin position="296"/>
        <end position="316"/>
    </location>
</feature>
<feature type="transmembrane region" description="Helical" evidence="6">
    <location>
        <begin position="12"/>
        <end position="30"/>
    </location>
</feature>
<feature type="transmembrane region" description="Helical" evidence="6">
    <location>
        <begin position="85"/>
        <end position="104"/>
    </location>
</feature>
<dbReference type="PANTHER" id="PTHR23505">
    <property type="entry name" value="SPINSTER"/>
    <property type="match status" value="1"/>
</dbReference>
<dbReference type="PROSITE" id="PS50850">
    <property type="entry name" value="MFS"/>
    <property type="match status" value="1"/>
</dbReference>
<feature type="transmembrane region" description="Helical" evidence="6">
    <location>
        <begin position="227"/>
        <end position="244"/>
    </location>
</feature>
<dbReference type="EMBL" id="CP064654">
    <property type="protein sequence ID" value="QPC99979.1"/>
    <property type="molecule type" value="Genomic_DNA"/>
</dbReference>
<accession>A0A7S8IVB8</accession>
<dbReference type="InterPro" id="IPR020846">
    <property type="entry name" value="MFS_dom"/>
</dbReference>
<feature type="transmembrane region" description="Helical" evidence="6">
    <location>
        <begin position="322"/>
        <end position="340"/>
    </location>
</feature>
<feature type="domain" description="Major facilitator superfamily (MFS) profile" evidence="7">
    <location>
        <begin position="17"/>
        <end position="418"/>
    </location>
</feature>
<keyword evidence="3 6" id="KW-0812">Transmembrane</keyword>
<proteinExistence type="predicted"/>
<comment type="subcellular location">
    <subcellularLocation>
        <location evidence="1">Membrane</location>
        <topology evidence="1">Multi-pass membrane protein</topology>
    </subcellularLocation>
</comment>
<keyword evidence="9" id="KW-1185">Reference proteome</keyword>
<evidence type="ECO:0000256" key="4">
    <source>
        <dbReference type="ARBA" id="ARBA00022989"/>
    </source>
</evidence>
<reference evidence="8 9" key="1">
    <citation type="submission" date="2020-11" db="EMBL/GenBank/DDBJ databases">
        <title>The genome sequence of Erythrobacter sp. 6D36.</title>
        <authorList>
            <person name="Liu Y."/>
        </authorList>
    </citation>
    <scope>NUCLEOTIDE SEQUENCE [LARGE SCALE GENOMIC DNA]</scope>
    <source>
        <strain evidence="8 9">6D36</strain>
    </source>
</reference>
<dbReference type="AlphaFoldDB" id="A0A7S8IVB8"/>
<gene>
    <name evidence="8" type="ORF">IRL76_05440</name>
</gene>
<feature type="transmembrane region" description="Helical" evidence="6">
    <location>
        <begin position="394"/>
        <end position="414"/>
    </location>
</feature>
<dbReference type="InterPro" id="IPR011701">
    <property type="entry name" value="MFS"/>
</dbReference>
<dbReference type="InterPro" id="IPR036259">
    <property type="entry name" value="MFS_trans_sf"/>
</dbReference>
<dbReference type="Pfam" id="PF07690">
    <property type="entry name" value="MFS_1"/>
    <property type="match status" value="1"/>
</dbReference>
<dbReference type="RefSeq" id="WP_200983773.1">
    <property type="nucleotide sequence ID" value="NZ_CP064654.1"/>
</dbReference>
<evidence type="ECO:0000259" key="7">
    <source>
        <dbReference type="PROSITE" id="PS50850"/>
    </source>
</evidence>
<name>A0A7S8IVB8_9SPHN</name>
<keyword evidence="4 6" id="KW-1133">Transmembrane helix</keyword>
<dbReference type="CDD" id="cd17328">
    <property type="entry name" value="MFS_spinster_like"/>
    <property type="match status" value="1"/>
</dbReference>
<dbReference type="KEGG" id="qso:IRL76_05440"/>
<evidence type="ECO:0000256" key="3">
    <source>
        <dbReference type="ARBA" id="ARBA00022692"/>
    </source>
</evidence>
<keyword evidence="5 6" id="KW-0472">Membrane</keyword>
<dbReference type="Gene3D" id="1.20.1250.20">
    <property type="entry name" value="MFS general substrate transporter like domains"/>
    <property type="match status" value="1"/>
</dbReference>
<evidence type="ECO:0000313" key="8">
    <source>
        <dbReference type="EMBL" id="QPC99979.1"/>
    </source>
</evidence>
<evidence type="ECO:0000256" key="1">
    <source>
        <dbReference type="ARBA" id="ARBA00004141"/>
    </source>
</evidence>
<feature type="transmembrane region" description="Helical" evidence="6">
    <location>
        <begin position="264"/>
        <end position="284"/>
    </location>
</feature>
<protein>
    <submittedName>
        <fullName evidence="8">MFS transporter</fullName>
    </submittedName>
</protein>
<feature type="transmembrane region" description="Helical" evidence="6">
    <location>
        <begin position="51"/>
        <end position="73"/>
    </location>
</feature>
<dbReference type="InterPro" id="IPR044770">
    <property type="entry name" value="MFS_spinster-like"/>
</dbReference>
<dbReference type="Proteomes" id="UP000594459">
    <property type="component" value="Chromosome"/>
</dbReference>
<sequence length="428" mass="45717">MATAAPVGDTSKTVRVTLWILLIVYIFNFIDRQIVNILAEPIAKDLKLSDTQIGLMTGLAFALFYTVLGLPIARYADRPTTNRPRLIAVALAVWSGMTALCGLANNFIQLLLARIGVGVGEAGCTPAAHSLISDLVPKEKRASALGFYALGIPIGTVLGMIIGGQLVDVLGWRKAFMIVGLPGVAMALVVWFVLKDPRRHMAEATAASPPPGMATGEAIRSILSSRAMVLLLIAASSAAFLSYGKTTWATIFFQRTHGLTPGQVGLWFGIVNGAGGILGTWLSGKIADRYGAVKRQHVLTAAALGMLLVAPTAILGYSASDWRIALLILFFPTFLGSLYYGPTYSSVQGLVTPQARALASAVLLFFQNLIGLGLGPLLFGMLSDVLKPSLGEDSVQWVLYSASVMSLIPAFFFWRCSLRLDEELDQKG</sequence>
<organism evidence="8 9">
    <name type="scientific">Qipengyuania soli</name>
    <dbReference type="NCBI Taxonomy" id="2782568"/>
    <lineage>
        <taxon>Bacteria</taxon>
        <taxon>Pseudomonadati</taxon>
        <taxon>Pseudomonadota</taxon>
        <taxon>Alphaproteobacteria</taxon>
        <taxon>Sphingomonadales</taxon>
        <taxon>Erythrobacteraceae</taxon>
        <taxon>Qipengyuania</taxon>
    </lineage>
</organism>